<dbReference type="Pfam" id="PF20789">
    <property type="entry name" value="4HBT_3C"/>
    <property type="match status" value="1"/>
</dbReference>
<proteinExistence type="inferred from homology"/>
<evidence type="ECO:0000259" key="4">
    <source>
        <dbReference type="Pfam" id="PF13622"/>
    </source>
</evidence>
<keyword evidence="7" id="KW-1185">Reference proteome</keyword>
<evidence type="ECO:0000256" key="2">
    <source>
        <dbReference type="ARBA" id="ARBA00022801"/>
    </source>
</evidence>
<evidence type="ECO:0000259" key="5">
    <source>
        <dbReference type="Pfam" id="PF20789"/>
    </source>
</evidence>
<sequence>MASENECPQPLQEVLDVVKLAPEGETRRFMGTRAAHLPGSDFTGDKHHLLPAHNAAFGGHVYAQAALAVARAWRELEDERGTKQGERLDLHTIHGFFTRRGIWDRPFFYTVTPLTSSRAFSTLSVTAHQPSQPSTNPQGDHFPPDDASLPLSPPCFTAICSLKLPEPDSVGVSMQDDPPQKRFAAILSSRKPEDWPPSPPVDITGTVELAGPDQPGRFPVATMRKVDMAAYNAGRPVHERRELILYKLRRPLPCSADGPWDANAHVVAHAYVADRNGLLMAGNHLGFGYSLARAASLSYTFVVHVNAEQAVMRDEDGWWVQEAWFPRAAAGRGVVESKIWSPKGVHVATEYQDGLVQGLELSSLACYKDLT</sequence>
<evidence type="ECO:0000313" key="6">
    <source>
        <dbReference type="EMBL" id="KAK4237617.1"/>
    </source>
</evidence>
<feature type="region of interest" description="Disordered" evidence="3">
    <location>
        <begin position="125"/>
        <end position="147"/>
    </location>
</feature>
<dbReference type="InterPro" id="IPR049449">
    <property type="entry name" value="TesB_ACOT8-like_N"/>
</dbReference>
<evidence type="ECO:0000313" key="7">
    <source>
        <dbReference type="Proteomes" id="UP001303760"/>
    </source>
</evidence>
<dbReference type="Pfam" id="PF13622">
    <property type="entry name" value="4HBT_3"/>
    <property type="match status" value="1"/>
</dbReference>
<organism evidence="6 7">
    <name type="scientific">Achaetomium macrosporum</name>
    <dbReference type="NCBI Taxonomy" id="79813"/>
    <lineage>
        <taxon>Eukaryota</taxon>
        <taxon>Fungi</taxon>
        <taxon>Dikarya</taxon>
        <taxon>Ascomycota</taxon>
        <taxon>Pezizomycotina</taxon>
        <taxon>Sordariomycetes</taxon>
        <taxon>Sordariomycetidae</taxon>
        <taxon>Sordariales</taxon>
        <taxon>Chaetomiaceae</taxon>
        <taxon>Achaetomium</taxon>
    </lineage>
</organism>
<dbReference type="PANTHER" id="PTHR11066:SF64">
    <property type="entry name" value="ACYL-COA THIOESTERASE (AFU_ORTHOLOGUE AFUA_1G12060)"/>
    <property type="match status" value="1"/>
</dbReference>
<dbReference type="GO" id="GO:0006637">
    <property type="term" value="P:acyl-CoA metabolic process"/>
    <property type="evidence" value="ECO:0007669"/>
    <property type="project" value="InterPro"/>
</dbReference>
<gene>
    <name evidence="6" type="ORF">C8A03DRAFT_44546</name>
</gene>
<keyword evidence="2" id="KW-0378">Hydrolase</keyword>
<feature type="domain" description="Acyl-CoA thioesterase-like N-terminal HotDog" evidence="4">
    <location>
        <begin position="53"/>
        <end position="131"/>
    </location>
</feature>
<dbReference type="GO" id="GO:0047617">
    <property type="term" value="F:fatty acyl-CoA hydrolase activity"/>
    <property type="evidence" value="ECO:0007669"/>
    <property type="project" value="InterPro"/>
</dbReference>
<reference evidence="6" key="2">
    <citation type="submission" date="2023-05" db="EMBL/GenBank/DDBJ databases">
        <authorList>
            <consortium name="Lawrence Berkeley National Laboratory"/>
            <person name="Steindorff A."/>
            <person name="Hensen N."/>
            <person name="Bonometti L."/>
            <person name="Westerberg I."/>
            <person name="Brannstrom I.O."/>
            <person name="Guillou S."/>
            <person name="Cros-Aarteil S."/>
            <person name="Calhoun S."/>
            <person name="Haridas S."/>
            <person name="Kuo A."/>
            <person name="Mondo S."/>
            <person name="Pangilinan J."/>
            <person name="Riley R."/>
            <person name="Labutti K."/>
            <person name="Andreopoulos B."/>
            <person name="Lipzen A."/>
            <person name="Chen C."/>
            <person name="Yanf M."/>
            <person name="Daum C."/>
            <person name="Ng V."/>
            <person name="Clum A."/>
            <person name="Ohm R."/>
            <person name="Martin F."/>
            <person name="Silar P."/>
            <person name="Natvig D."/>
            <person name="Lalanne C."/>
            <person name="Gautier V."/>
            <person name="Ament-Velasquez S.L."/>
            <person name="Kruys A."/>
            <person name="Hutchinson M.I."/>
            <person name="Powell A.J."/>
            <person name="Barry K."/>
            <person name="Miller A.N."/>
            <person name="Grigoriev I.V."/>
            <person name="Debuchy R."/>
            <person name="Gladieux P."/>
            <person name="Thoren M.H."/>
            <person name="Johannesson H."/>
        </authorList>
    </citation>
    <scope>NUCLEOTIDE SEQUENCE</scope>
    <source>
        <strain evidence="6">CBS 532.94</strain>
    </source>
</reference>
<dbReference type="Proteomes" id="UP001303760">
    <property type="component" value="Unassembled WGS sequence"/>
</dbReference>
<dbReference type="InterPro" id="IPR029069">
    <property type="entry name" value="HotDog_dom_sf"/>
</dbReference>
<dbReference type="InterPro" id="IPR042171">
    <property type="entry name" value="Acyl-CoA_hotdog"/>
</dbReference>
<reference evidence="6" key="1">
    <citation type="journal article" date="2023" name="Mol. Phylogenet. Evol.">
        <title>Genome-scale phylogeny and comparative genomics of the fungal order Sordariales.</title>
        <authorList>
            <person name="Hensen N."/>
            <person name="Bonometti L."/>
            <person name="Westerberg I."/>
            <person name="Brannstrom I.O."/>
            <person name="Guillou S."/>
            <person name="Cros-Aarteil S."/>
            <person name="Calhoun S."/>
            <person name="Haridas S."/>
            <person name="Kuo A."/>
            <person name="Mondo S."/>
            <person name="Pangilinan J."/>
            <person name="Riley R."/>
            <person name="LaButti K."/>
            <person name="Andreopoulos B."/>
            <person name="Lipzen A."/>
            <person name="Chen C."/>
            <person name="Yan M."/>
            <person name="Daum C."/>
            <person name="Ng V."/>
            <person name="Clum A."/>
            <person name="Steindorff A."/>
            <person name="Ohm R.A."/>
            <person name="Martin F."/>
            <person name="Silar P."/>
            <person name="Natvig D.O."/>
            <person name="Lalanne C."/>
            <person name="Gautier V."/>
            <person name="Ament-Velasquez S.L."/>
            <person name="Kruys A."/>
            <person name="Hutchinson M.I."/>
            <person name="Powell A.J."/>
            <person name="Barry K."/>
            <person name="Miller A.N."/>
            <person name="Grigoriev I.V."/>
            <person name="Debuchy R."/>
            <person name="Gladieux P."/>
            <person name="Hiltunen Thoren M."/>
            <person name="Johannesson H."/>
        </authorList>
    </citation>
    <scope>NUCLEOTIDE SEQUENCE</scope>
    <source>
        <strain evidence="6">CBS 532.94</strain>
    </source>
</reference>
<dbReference type="AlphaFoldDB" id="A0AAN7HAE3"/>
<dbReference type="GO" id="GO:0005782">
    <property type="term" value="C:peroxisomal matrix"/>
    <property type="evidence" value="ECO:0007669"/>
    <property type="project" value="UniProtKB-SubCell"/>
</dbReference>
<dbReference type="Gene3D" id="2.40.160.210">
    <property type="entry name" value="Acyl-CoA thioesterase, double hotdog domain"/>
    <property type="match status" value="1"/>
</dbReference>
<name>A0AAN7HAE3_9PEZI</name>
<accession>A0AAN7HAE3</accession>
<feature type="domain" description="Acyl-CoA thioesterase-like C-terminal" evidence="5">
    <location>
        <begin position="216"/>
        <end position="356"/>
    </location>
</feature>
<comment type="caution">
    <text evidence="6">The sequence shown here is derived from an EMBL/GenBank/DDBJ whole genome shotgun (WGS) entry which is preliminary data.</text>
</comment>
<feature type="compositionally biased region" description="Polar residues" evidence="3">
    <location>
        <begin position="125"/>
        <end position="138"/>
    </location>
</feature>
<evidence type="ECO:0000256" key="3">
    <source>
        <dbReference type="SAM" id="MobiDB-lite"/>
    </source>
</evidence>
<dbReference type="CDD" id="cd03444">
    <property type="entry name" value="Thioesterase_II_repeat1"/>
    <property type="match status" value="1"/>
</dbReference>
<dbReference type="InterPro" id="IPR049450">
    <property type="entry name" value="ACOT8-like_C"/>
</dbReference>
<dbReference type="EMBL" id="MU860130">
    <property type="protein sequence ID" value="KAK4237617.1"/>
    <property type="molecule type" value="Genomic_DNA"/>
</dbReference>
<dbReference type="PANTHER" id="PTHR11066">
    <property type="entry name" value="ACYL-COA THIOESTERASE"/>
    <property type="match status" value="1"/>
</dbReference>
<dbReference type="SUPFAM" id="SSF54637">
    <property type="entry name" value="Thioesterase/thiol ester dehydrase-isomerase"/>
    <property type="match status" value="2"/>
</dbReference>
<evidence type="ECO:0000256" key="1">
    <source>
        <dbReference type="ARBA" id="ARBA00006538"/>
    </source>
</evidence>
<dbReference type="InterPro" id="IPR003703">
    <property type="entry name" value="Acyl_CoA_thio"/>
</dbReference>
<dbReference type="GO" id="GO:0009062">
    <property type="term" value="P:fatty acid catabolic process"/>
    <property type="evidence" value="ECO:0007669"/>
    <property type="project" value="TreeGrafter"/>
</dbReference>
<protein>
    <submittedName>
        <fullName evidence="6">Thioesterase-like superfamily-domain-containing protein</fullName>
    </submittedName>
</protein>
<comment type="similarity">
    <text evidence="1">Belongs to the C/M/P thioester hydrolase family.</text>
</comment>